<name>A0A3D9SXR4_9ACTN</name>
<organism evidence="5 6">
    <name type="scientific">Thermomonospora umbrina</name>
    <dbReference type="NCBI Taxonomy" id="111806"/>
    <lineage>
        <taxon>Bacteria</taxon>
        <taxon>Bacillati</taxon>
        <taxon>Actinomycetota</taxon>
        <taxon>Actinomycetes</taxon>
        <taxon>Streptosporangiales</taxon>
        <taxon>Thermomonosporaceae</taxon>
        <taxon>Thermomonospora</taxon>
    </lineage>
</organism>
<evidence type="ECO:0000256" key="3">
    <source>
        <dbReference type="ARBA" id="ARBA00023163"/>
    </source>
</evidence>
<dbReference type="PANTHER" id="PTHR46796:SF6">
    <property type="entry name" value="ARAC SUBFAMILY"/>
    <property type="match status" value="1"/>
</dbReference>
<dbReference type="EMBL" id="QTTT01000001">
    <property type="protein sequence ID" value="REE97354.1"/>
    <property type="molecule type" value="Genomic_DNA"/>
</dbReference>
<dbReference type="PANTHER" id="PTHR46796">
    <property type="entry name" value="HTH-TYPE TRANSCRIPTIONAL ACTIVATOR RHAS-RELATED"/>
    <property type="match status" value="1"/>
</dbReference>
<dbReference type="Proteomes" id="UP000256661">
    <property type="component" value="Unassembled WGS sequence"/>
</dbReference>
<dbReference type="InterPro" id="IPR035418">
    <property type="entry name" value="AraC-bd_2"/>
</dbReference>
<dbReference type="PROSITE" id="PS01124">
    <property type="entry name" value="HTH_ARAC_FAMILY_2"/>
    <property type="match status" value="1"/>
</dbReference>
<dbReference type="SUPFAM" id="SSF46689">
    <property type="entry name" value="Homeodomain-like"/>
    <property type="match status" value="1"/>
</dbReference>
<accession>A0A3D9SXR4</accession>
<keyword evidence="6" id="KW-1185">Reference proteome</keyword>
<reference evidence="5 6" key="1">
    <citation type="submission" date="2018-08" db="EMBL/GenBank/DDBJ databases">
        <title>Sequencing the genomes of 1000 actinobacteria strains.</title>
        <authorList>
            <person name="Klenk H.-P."/>
        </authorList>
    </citation>
    <scope>NUCLEOTIDE SEQUENCE [LARGE SCALE GENOMIC DNA]</scope>
    <source>
        <strain evidence="5 6">DSM 43927</strain>
    </source>
</reference>
<evidence type="ECO:0000313" key="5">
    <source>
        <dbReference type="EMBL" id="REE97354.1"/>
    </source>
</evidence>
<evidence type="ECO:0000313" key="6">
    <source>
        <dbReference type="Proteomes" id="UP000256661"/>
    </source>
</evidence>
<dbReference type="SMART" id="SM00342">
    <property type="entry name" value="HTH_ARAC"/>
    <property type="match status" value="1"/>
</dbReference>
<dbReference type="InterPro" id="IPR018060">
    <property type="entry name" value="HTH_AraC"/>
</dbReference>
<keyword evidence="2" id="KW-0238">DNA-binding</keyword>
<evidence type="ECO:0000256" key="1">
    <source>
        <dbReference type="ARBA" id="ARBA00023015"/>
    </source>
</evidence>
<feature type="domain" description="HTH araC/xylS-type" evidence="4">
    <location>
        <begin position="219"/>
        <end position="320"/>
    </location>
</feature>
<evidence type="ECO:0000259" key="4">
    <source>
        <dbReference type="PROSITE" id="PS01124"/>
    </source>
</evidence>
<dbReference type="Pfam" id="PF12833">
    <property type="entry name" value="HTH_18"/>
    <property type="match status" value="1"/>
</dbReference>
<dbReference type="GO" id="GO:0003700">
    <property type="term" value="F:DNA-binding transcription factor activity"/>
    <property type="evidence" value="ECO:0007669"/>
    <property type="project" value="InterPro"/>
</dbReference>
<comment type="caution">
    <text evidence="5">The sequence shown here is derived from an EMBL/GenBank/DDBJ whole genome shotgun (WGS) entry which is preliminary data.</text>
</comment>
<proteinExistence type="predicted"/>
<dbReference type="PRINTS" id="PR00032">
    <property type="entry name" value="HTHARAC"/>
</dbReference>
<dbReference type="InterPro" id="IPR050204">
    <property type="entry name" value="AraC_XylS_family_regulators"/>
</dbReference>
<dbReference type="GO" id="GO:0043565">
    <property type="term" value="F:sequence-specific DNA binding"/>
    <property type="evidence" value="ECO:0007669"/>
    <property type="project" value="InterPro"/>
</dbReference>
<gene>
    <name evidence="5" type="ORF">DFJ69_2821</name>
</gene>
<keyword evidence="1" id="KW-0805">Transcription regulation</keyword>
<evidence type="ECO:0000256" key="2">
    <source>
        <dbReference type="ARBA" id="ARBA00023125"/>
    </source>
</evidence>
<dbReference type="InterPro" id="IPR020449">
    <property type="entry name" value="Tscrpt_reg_AraC-type_HTH"/>
</dbReference>
<dbReference type="InterPro" id="IPR009057">
    <property type="entry name" value="Homeodomain-like_sf"/>
</dbReference>
<dbReference type="AlphaFoldDB" id="A0A3D9SXR4"/>
<keyword evidence="3" id="KW-0804">Transcription</keyword>
<dbReference type="Gene3D" id="1.10.10.60">
    <property type="entry name" value="Homeodomain-like"/>
    <property type="match status" value="1"/>
</dbReference>
<dbReference type="Pfam" id="PF14525">
    <property type="entry name" value="AraC_binding_2"/>
    <property type="match status" value="1"/>
</dbReference>
<sequence>MLPSLPGTGEFAGADGFEEFRERMWDKPVGTLINVPRPGDFSVRWRFTQWGVIEVAHLVDTGGANPIECARTPSAIRREDPDLYGLMVQLEGTSSIERAGREEILHPGEIAVMEPSHPFNETVHGGHDRLMLSLPRHALGLSHDQVVSALAGRALPTTNGLGPLLMSLLIGMSDHDGRRSAATAEYAAANALDLLSVFLSDLLHTSAGRDDAARRSVVLTAKAHIRRHLSDPDLSPPAVATACHVSVRLLQKLFADQGMTVSGFIRRERLERCRRQLEDTTRTGASITEIAFHAGFRDSAHFSHTFKTAYGLSPRDHRAHHRSR</sequence>
<dbReference type="RefSeq" id="WP_245974742.1">
    <property type="nucleotide sequence ID" value="NZ_QTTT01000001.1"/>
</dbReference>
<protein>
    <submittedName>
        <fullName evidence="5">AraC family transcriptional regulator</fullName>
    </submittedName>
</protein>